<evidence type="ECO:0000313" key="13">
    <source>
        <dbReference type="EMBL" id="CAF1467616.1"/>
    </source>
</evidence>
<dbReference type="InterPro" id="IPR005599">
    <property type="entry name" value="GPI_mannosylTrfase"/>
</dbReference>
<name>A0A815G4A6_9BILA</name>
<comment type="pathway">
    <text evidence="2">Protein modification; protein glycosylation.</text>
</comment>
<dbReference type="Proteomes" id="UP000663845">
    <property type="component" value="Unassembled WGS sequence"/>
</dbReference>
<feature type="transmembrane region" description="Helical" evidence="10">
    <location>
        <begin position="198"/>
        <end position="217"/>
    </location>
</feature>
<evidence type="ECO:0000256" key="9">
    <source>
        <dbReference type="ARBA" id="ARBA00023136"/>
    </source>
</evidence>
<evidence type="ECO:0000256" key="1">
    <source>
        <dbReference type="ARBA" id="ARBA00004477"/>
    </source>
</evidence>
<dbReference type="EMBL" id="CAJNOG010001736">
    <property type="protein sequence ID" value="CAF1467616.1"/>
    <property type="molecule type" value="Genomic_DNA"/>
</dbReference>
<evidence type="ECO:0000256" key="8">
    <source>
        <dbReference type="ARBA" id="ARBA00022989"/>
    </source>
</evidence>
<evidence type="ECO:0000313" key="12">
    <source>
        <dbReference type="EMBL" id="CAF1333787.1"/>
    </source>
</evidence>
<dbReference type="PANTHER" id="PTHR22760:SF2">
    <property type="entry name" value="ALPHA-1,2-MANNOSYLTRANSFERASE ALG9"/>
    <property type="match status" value="1"/>
</dbReference>
<evidence type="ECO:0000256" key="4">
    <source>
        <dbReference type="ARBA" id="ARBA00022676"/>
    </source>
</evidence>
<dbReference type="AlphaFoldDB" id="A0A815G4A6"/>
<keyword evidence="8 10" id="KW-1133">Transmembrane helix</keyword>
<dbReference type="GO" id="GO:0005789">
    <property type="term" value="C:endoplasmic reticulum membrane"/>
    <property type="evidence" value="ECO:0007669"/>
    <property type="project" value="UniProtKB-SubCell"/>
</dbReference>
<evidence type="ECO:0000256" key="6">
    <source>
        <dbReference type="ARBA" id="ARBA00022692"/>
    </source>
</evidence>
<keyword evidence="6 10" id="KW-0812">Transmembrane</keyword>
<feature type="chain" id="PRO_5035605533" description="Mannosyltransferase" evidence="11">
    <location>
        <begin position="20"/>
        <end position="547"/>
    </location>
</feature>
<keyword evidence="7 10" id="KW-0256">Endoplasmic reticulum</keyword>
<dbReference type="GO" id="GO:0006487">
    <property type="term" value="P:protein N-linked glycosylation"/>
    <property type="evidence" value="ECO:0007669"/>
    <property type="project" value="TreeGrafter"/>
</dbReference>
<comment type="caution">
    <text evidence="12">The sequence shown here is derived from an EMBL/GenBank/DDBJ whole genome shotgun (WGS) entry which is preliminary data.</text>
</comment>
<feature type="transmembrane region" description="Helical" evidence="10">
    <location>
        <begin position="316"/>
        <end position="332"/>
    </location>
</feature>
<feature type="transmembrane region" description="Helical" evidence="10">
    <location>
        <begin position="289"/>
        <end position="310"/>
    </location>
</feature>
<dbReference type="Pfam" id="PF03901">
    <property type="entry name" value="Glyco_transf_22"/>
    <property type="match status" value="1"/>
</dbReference>
<protein>
    <recommendedName>
        <fullName evidence="10">Mannosyltransferase</fullName>
        <ecNumber evidence="10">2.4.1.-</ecNumber>
    </recommendedName>
</protein>
<reference evidence="12" key="1">
    <citation type="submission" date="2021-02" db="EMBL/GenBank/DDBJ databases">
        <authorList>
            <person name="Nowell W R."/>
        </authorList>
    </citation>
    <scope>NUCLEOTIDE SEQUENCE</scope>
</reference>
<evidence type="ECO:0000256" key="3">
    <source>
        <dbReference type="ARBA" id="ARBA00007063"/>
    </source>
</evidence>
<evidence type="ECO:0000256" key="10">
    <source>
        <dbReference type="RuleBase" id="RU363075"/>
    </source>
</evidence>
<evidence type="ECO:0000313" key="14">
    <source>
        <dbReference type="Proteomes" id="UP000663860"/>
    </source>
</evidence>
<comment type="subcellular location">
    <subcellularLocation>
        <location evidence="1 10">Endoplasmic reticulum membrane</location>
        <topology evidence="1 10">Multi-pass membrane protein</topology>
    </subcellularLocation>
</comment>
<accession>A0A815G4A6</accession>
<feature type="signal peptide" evidence="11">
    <location>
        <begin position="1"/>
        <end position="19"/>
    </location>
</feature>
<dbReference type="EMBL" id="CAJNOE010000788">
    <property type="protein sequence ID" value="CAF1333787.1"/>
    <property type="molecule type" value="Genomic_DNA"/>
</dbReference>
<evidence type="ECO:0000256" key="7">
    <source>
        <dbReference type="ARBA" id="ARBA00022824"/>
    </source>
</evidence>
<comment type="similarity">
    <text evidence="3 10">Belongs to the glycosyltransferase 22 family.</text>
</comment>
<keyword evidence="9 10" id="KW-0472">Membrane</keyword>
<dbReference type="Proteomes" id="UP000663860">
    <property type="component" value="Unassembled WGS sequence"/>
</dbReference>
<evidence type="ECO:0000256" key="11">
    <source>
        <dbReference type="SAM" id="SignalP"/>
    </source>
</evidence>
<keyword evidence="11" id="KW-0732">Signal</keyword>
<feature type="transmembrane region" description="Helical" evidence="10">
    <location>
        <begin position="80"/>
        <end position="104"/>
    </location>
</feature>
<dbReference type="PANTHER" id="PTHR22760">
    <property type="entry name" value="GLYCOSYLTRANSFERASE"/>
    <property type="match status" value="1"/>
</dbReference>
<proteinExistence type="inferred from homology"/>
<sequence length="547" mass="63631">MRNFPSVFKLLILSRLISAFFNPIDDCDEVFNFYEPLHKLMYGNGLQTWEYSPLFALRSYAYIVLHWLPISFIPSSFKFIAFYALRICLSIVCAMCEAFFFRAIDKQLNSSIARNYAALSIFNVALFRSSSAFINNSFSMYTVLFAYTCWFSNALPLAVFFIAFGSLCGWIYVAVLGIPIAIDIFIRRQRYLDFIKWSLISGVITLVPLTLIDSYYYGKLVIAPLNHIGYNIFSKHGPTLYGTEPWTYYITNGLLNFNIIYPLAIIGIMLTPFIDIWTDRRYIQSGKAAIPYTMIVSSILLWMGLLWMQPHKEDRFIFPIYPLIILAASICIEQFENFIPRLVRLIKLKRDSVLYIRSLLFYSIIILHGILSISRTIAIVDGYSAPIRLLTHSNTTKTFELEGDRHLNICIGKDWYRFPSHFLLPQKSQLAFLRSEFRGQLPKTYSDLKNATQLKDNHFNDANKEEMDRYVSLNQCDYIIDHDSENPSELQPNYSQQSRIITSMKMIAPSKRSIFRSFYVPFLSVRSNRYTFLHLLKYTKFVAVENK</sequence>
<keyword evidence="5" id="KW-0808">Transferase</keyword>
<dbReference type="UniPathway" id="UPA00378"/>
<evidence type="ECO:0000256" key="2">
    <source>
        <dbReference type="ARBA" id="ARBA00004922"/>
    </source>
</evidence>
<gene>
    <name evidence="12" type="ORF">IZO911_LOCUS35838</name>
    <name evidence="13" type="ORF">JYZ213_LOCUS41620</name>
</gene>
<feature type="transmembrane region" description="Helical" evidence="10">
    <location>
        <begin position="353"/>
        <end position="371"/>
    </location>
</feature>
<organism evidence="12 14">
    <name type="scientific">Adineta steineri</name>
    <dbReference type="NCBI Taxonomy" id="433720"/>
    <lineage>
        <taxon>Eukaryota</taxon>
        <taxon>Metazoa</taxon>
        <taxon>Spiralia</taxon>
        <taxon>Gnathifera</taxon>
        <taxon>Rotifera</taxon>
        <taxon>Eurotatoria</taxon>
        <taxon>Bdelloidea</taxon>
        <taxon>Adinetida</taxon>
        <taxon>Adinetidae</taxon>
        <taxon>Adineta</taxon>
    </lineage>
</organism>
<feature type="transmembrane region" description="Helical" evidence="10">
    <location>
        <begin position="169"/>
        <end position="186"/>
    </location>
</feature>
<keyword evidence="4 10" id="KW-0328">Glycosyltransferase</keyword>
<feature type="transmembrane region" description="Helical" evidence="10">
    <location>
        <begin position="116"/>
        <end position="134"/>
    </location>
</feature>
<dbReference type="GO" id="GO:0000026">
    <property type="term" value="F:alpha-1,2-mannosyltransferase activity"/>
    <property type="evidence" value="ECO:0007669"/>
    <property type="project" value="TreeGrafter"/>
</dbReference>
<dbReference type="EC" id="2.4.1.-" evidence="10"/>
<evidence type="ECO:0000256" key="5">
    <source>
        <dbReference type="ARBA" id="ARBA00022679"/>
    </source>
</evidence>